<gene>
    <name evidence="2" type="ORF">FPZ24_02670</name>
</gene>
<protein>
    <submittedName>
        <fullName evidence="2">Pilus assembly protein CpaD</fullName>
    </submittedName>
</protein>
<evidence type="ECO:0000256" key="1">
    <source>
        <dbReference type="SAM" id="MobiDB-lite"/>
    </source>
</evidence>
<evidence type="ECO:0000313" key="2">
    <source>
        <dbReference type="EMBL" id="QDZ06510.1"/>
    </source>
</evidence>
<organism evidence="2 3">
    <name type="scientific">Sphingomonas panacisoli</name>
    <dbReference type="NCBI Taxonomy" id="1813879"/>
    <lineage>
        <taxon>Bacteria</taxon>
        <taxon>Pseudomonadati</taxon>
        <taxon>Pseudomonadota</taxon>
        <taxon>Alphaproteobacteria</taxon>
        <taxon>Sphingomonadales</taxon>
        <taxon>Sphingomonadaceae</taxon>
        <taxon>Sphingomonas</taxon>
    </lineage>
</organism>
<name>A0A5B8LH68_9SPHN</name>
<reference evidence="2 3" key="1">
    <citation type="submission" date="2019-07" db="EMBL/GenBank/DDBJ databases">
        <title>Full genome sequence of Sphingomonas sp. 4R-6-7(HKS19).</title>
        <authorList>
            <person name="Im W.-T."/>
        </authorList>
    </citation>
    <scope>NUCLEOTIDE SEQUENCE [LARGE SCALE GENOMIC DNA]</scope>
    <source>
        <strain evidence="2 3">HKS19</strain>
    </source>
</reference>
<dbReference type="RefSeq" id="WP_146569594.1">
    <property type="nucleotide sequence ID" value="NZ_CP042306.1"/>
</dbReference>
<dbReference type="EMBL" id="CP042306">
    <property type="protein sequence ID" value="QDZ06510.1"/>
    <property type="molecule type" value="Genomic_DNA"/>
</dbReference>
<dbReference type="AlphaFoldDB" id="A0A5B8LH68"/>
<feature type="region of interest" description="Disordered" evidence="1">
    <location>
        <begin position="189"/>
        <end position="212"/>
    </location>
</feature>
<dbReference type="Pfam" id="PF09476">
    <property type="entry name" value="Pilus_CpaD"/>
    <property type="match status" value="1"/>
</dbReference>
<dbReference type="OrthoDB" id="9802674at2"/>
<dbReference type="PROSITE" id="PS51257">
    <property type="entry name" value="PROKAR_LIPOPROTEIN"/>
    <property type="match status" value="1"/>
</dbReference>
<dbReference type="Proteomes" id="UP000315673">
    <property type="component" value="Chromosome"/>
</dbReference>
<keyword evidence="3" id="KW-1185">Reference proteome</keyword>
<proteinExistence type="predicted"/>
<evidence type="ECO:0000313" key="3">
    <source>
        <dbReference type="Proteomes" id="UP000315673"/>
    </source>
</evidence>
<dbReference type="InterPro" id="IPR019027">
    <property type="entry name" value="Pilus_biogenesis_CpaD-related"/>
</dbReference>
<dbReference type="KEGG" id="spai:FPZ24_02670"/>
<accession>A0A5B8LH68</accession>
<sequence>MRTILFAALSAPALMLGGCGTLNRGVDTVYQPVVSRTDYVFDVQATPSGLGPGEADRVAGWLSSMRLRYGDHVAVDDPNRSSSAASGQVAALASRYGILMDNRAPITSAPLAAGMVRVVVSRTAARVPGCPDFTRTGTDEFEGSATSNYGCANQANLAAMVADPLDLVRGQPGTETFDTKTSGRAIDTYRKATPTGSGGTVIKTESTGGGSK</sequence>